<dbReference type="Pfam" id="PF13133">
    <property type="entry name" value="DUF3949"/>
    <property type="match status" value="1"/>
</dbReference>
<dbReference type="InterPro" id="IPR025032">
    <property type="entry name" value="DUF3949"/>
</dbReference>
<proteinExistence type="predicted"/>
<accession>A0A2A8IU21</accession>
<evidence type="ECO:0000313" key="2">
    <source>
        <dbReference type="Proteomes" id="UP000225766"/>
    </source>
</evidence>
<gene>
    <name evidence="1" type="ORF">COD19_15815</name>
</gene>
<organism evidence="1 2">
    <name type="scientific">Bacillus cereus</name>
    <dbReference type="NCBI Taxonomy" id="1396"/>
    <lineage>
        <taxon>Bacteria</taxon>
        <taxon>Bacillati</taxon>
        <taxon>Bacillota</taxon>
        <taxon>Bacilli</taxon>
        <taxon>Bacillales</taxon>
        <taxon>Bacillaceae</taxon>
        <taxon>Bacillus</taxon>
        <taxon>Bacillus cereus group</taxon>
    </lineage>
</organism>
<sequence length="104" mass="12332">MLYLYCKEMDFRKVVCHMSSEVLFFGGVALFYFLVMIPIQYLYIQGLNEKKKRTGLSQRELYEKMSFEEEQLHFHVQGNPFNIPSAFVAYMILKVRGRKKASQC</sequence>
<dbReference type="Proteomes" id="UP000225766">
    <property type="component" value="Unassembled WGS sequence"/>
</dbReference>
<comment type="caution">
    <text evidence="1">The sequence shown here is derived from an EMBL/GenBank/DDBJ whole genome shotgun (WGS) entry which is preliminary data.</text>
</comment>
<dbReference type="AlphaFoldDB" id="A0A2A8IU21"/>
<name>A0A2A8IU21_BACCE</name>
<reference evidence="1 2" key="1">
    <citation type="submission" date="2017-09" db="EMBL/GenBank/DDBJ databases">
        <title>Large-scale bioinformatics analysis of Bacillus genomes uncovers conserved roles of natural products in bacterial physiology.</title>
        <authorList>
            <consortium name="Agbiome Team Llc"/>
            <person name="Bleich R.M."/>
            <person name="Grubbs K.J."/>
            <person name="Santa Maria K.C."/>
            <person name="Allen S.E."/>
            <person name="Farag S."/>
            <person name="Shank E.A."/>
            <person name="Bowers A."/>
        </authorList>
    </citation>
    <scope>NUCLEOTIDE SEQUENCE [LARGE SCALE GENOMIC DNA]</scope>
    <source>
        <strain evidence="1 2">AFS040105</strain>
    </source>
</reference>
<dbReference type="EMBL" id="NUMG01000021">
    <property type="protein sequence ID" value="PGU00660.1"/>
    <property type="molecule type" value="Genomic_DNA"/>
</dbReference>
<evidence type="ECO:0000313" key="1">
    <source>
        <dbReference type="EMBL" id="PGU00660.1"/>
    </source>
</evidence>
<protein>
    <submittedName>
        <fullName evidence="1">DUF3949 domain-containing protein</fullName>
    </submittedName>
</protein>